<evidence type="ECO:0000313" key="3">
    <source>
        <dbReference type="Proteomes" id="UP000239709"/>
    </source>
</evidence>
<sequence length="412" mass="45869">MASVPVPKAAARTGRPSMLRGIDTYRVAFTGSGAEYFRVWVVNIVLSVVTLSLYTPWARRRTAQYFYGHTQIAGSPLEFVAELRRMVFGFLVYFGFYAAYELAVYTEQDLATTLLAAAFAVLAPFVWASAMRFRYRATRWRGIRLAFVATWKEVYTASWPVFVVAAVWVGVFFTAEALTPDESWIKTWVIGQDDVPALMWALLGAAALATLLCVIRLDFNYTRLRLSRVRMGGQMGRWKLGYASFLRVWLGALGIFLLGLPVLVATWVGLSTVMYQASRWLASPNGVVVVGLLMGVLTVLTLVLASLPARAWREARLFQLVWNSAGFGQMVRTRTRLRTSAYLRLRVKNVLLSFLTLGFYRPFAMASEYAAKVGSVSLYVKGNLDQLRGELVQEQGAFGDAAADAFGLDLIG</sequence>
<feature type="transmembrane region" description="Helical" evidence="1">
    <location>
        <begin position="195"/>
        <end position="219"/>
    </location>
</feature>
<keyword evidence="1" id="KW-0812">Transmembrane</keyword>
<dbReference type="EMBL" id="CP027666">
    <property type="protein sequence ID" value="AVO35870.1"/>
    <property type="molecule type" value="Genomic_DNA"/>
</dbReference>
<dbReference type="AlphaFoldDB" id="A0A2S0MJ16"/>
<keyword evidence="1" id="KW-1133">Transmembrane helix</keyword>
<evidence type="ECO:0000256" key="1">
    <source>
        <dbReference type="SAM" id="Phobius"/>
    </source>
</evidence>
<dbReference type="OrthoDB" id="9765721at2"/>
<feature type="transmembrane region" description="Helical" evidence="1">
    <location>
        <begin position="287"/>
        <end position="307"/>
    </location>
</feature>
<keyword evidence="1" id="KW-0472">Membrane</keyword>
<dbReference type="RefSeq" id="WP_106704414.1">
    <property type="nucleotide sequence ID" value="NZ_CP027666.1"/>
</dbReference>
<feature type="transmembrane region" description="Helical" evidence="1">
    <location>
        <begin position="37"/>
        <end position="57"/>
    </location>
</feature>
<reference evidence="2 3" key="1">
    <citation type="submission" date="2018-03" db="EMBL/GenBank/DDBJ databases">
        <title>Genome sequencing of Ottowia sp.</title>
        <authorList>
            <person name="Kim S.-J."/>
            <person name="Heo J."/>
            <person name="Kwon S.-W."/>
        </authorList>
    </citation>
    <scope>NUCLEOTIDE SEQUENCE [LARGE SCALE GENOMIC DNA]</scope>
    <source>
        <strain evidence="2 3">KADR8-3</strain>
    </source>
</reference>
<feature type="transmembrane region" description="Helical" evidence="1">
    <location>
        <begin position="86"/>
        <end position="105"/>
    </location>
</feature>
<accession>A0A2S0MJ16</accession>
<feature type="transmembrane region" description="Helical" evidence="1">
    <location>
        <begin position="111"/>
        <end position="133"/>
    </location>
</feature>
<dbReference type="Proteomes" id="UP000239709">
    <property type="component" value="Chromosome"/>
</dbReference>
<gene>
    <name evidence="2" type="ORF">C6570_17805</name>
</gene>
<dbReference type="Pfam" id="PF05987">
    <property type="entry name" value="DUF898"/>
    <property type="match status" value="1"/>
</dbReference>
<proteinExistence type="predicted"/>
<protein>
    <submittedName>
        <fullName evidence="2">DUF898 domain-containing protein</fullName>
    </submittedName>
</protein>
<keyword evidence="3" id="KW-1185">Reference proteome</keyword>
<feature type="transmembrane region" description="Helical" evidence="1">
    <location>
        <begin position="154"/>
        <end position="175"/>
    </location>
</feature>
<feature type="transmembrane region" description="Helical" evidence="1">
    <location>
        <begin position="240"/>
        <end position="267"/>
    </location>
</feature>
<dbReference type="KEGG" id="otk:C6570_17805"/>
<name>A0A2S0MJ16_9BURK</name>
<dbReference type="InterPro" id="IPR010295">
    <property type="entry name" value="DUF898"/>
</dbReference>
<organism evidence="2 3">
    <name type="scientific">Ottowia oryzae</name>
    <dbReference type="NCBI Taxonomy" id="2109914"/>
    <lineage>
        <taxon>Bacteria</taxon>
        <taxon>Pseudomonadati</taxon>
        <taxon>Pseudomonadota</taxon>
        <taxon>Betaproteobacteria</taxon>
        <taxon>Burkholderiales</taxon>
        <taxon>Comamonadaceae</taxon>
        <taxon>Ottowia</taxon>
    </lineage>
</organism>
<evidence type="ECO:0000313" key="2">
    <source>
        <dbReference type="EMBL" id="AVO35870.1"/>
    </source>
</evidence>